<evidence type="ECO:0000256" key="2">
    <source>
        <dbReference type="ARBA" id="ARBA00008038"/>
    </source>
</evidence>
<dbReference type="EMBL" id="JAATJA010000001">
    <property type="protein sequence ID" value="NJB67856.1"/>
    <property type="molecule type" value="Genomic_DNA"/>
</dbReference>
<dbReference type="InterPro" id="IPR047055">
    <property type="entry name" value="MotA-like"/>
</dbReference>
<accession>A0A846QGC5</accession>
<dbReference type="PANTHER" id="PTHR30433">
    <property type="entry name" value="CHEMOTAXIS PROTEIN MOTA"/>
    <property type="match status" value="1"/>
</dbReference>
<evidence type="ECO:0000313" key="11">
    <source>
        <dbReference type="EMBL" id="NJB67856.1"/>
    </source>
</evidence>
<evidence type="ECO:0000256" key="6">
    <source>
        <dbReference type="ARBA" id="ARBA00022779"/>
    </source>
</evidence>
<organism evidence="11 12">
    <name type="scientific">Desulfobaculum xiamenense</name>
    <dbReference type="NCBI Taxonomy" id="995050"/>
    <lineage>
        <taxon>Bacteria</taxon>
        <taxon>Pseudomonadati</taxon>
        <taxon>Thermodesulfobacteriota</taxon>
        <taxon>Desulfovibrionia</taxon>
        <taxon>Desulfovibrionales</taxon>
        <taxon>Desulfovibrionaceae</taxon>
        <taxon>Desulfobaculum</taxon>
    </lineage>
</organism>
<comment type="subcellular location">
    <subcellularLocation>
        <location evidence="1">Cell membrane</location>
        <topology evidence="1">Multi-pass membrane protein</topology>
    </subcellularLocation>
</comment>
<comment type="similarity">
    <text evidence="2">Belongs to the MotA family.</text>
</comment>
<dbReference type="AlphaFoldDB" id="A0A846QGC5"/>
<dbReference type="RefSeq" id="WP_167940872.1">
    <property type="nucleotide sequence ID" value="NZ_JAATJA010000001.1"/>
</dbReference>
<feature type="transmembrane region" description="Helical" evidence="9">
    <location>
        <begin position="184"/>
        <end position="206"/>
    </location>
</feature>
<evidence type="ECO:0000256" key="3">
    <source>
        <dbReference type="ARBA" id="ARBA00022448"/>
    </source>
</evidence>
<evidence type="ECO:0000256" key="4">
    <source>
        <dbReference type="ARBA" id="ARBA00022475"/>
    </source>
</evidence>
<dbReference type="GO" id="GO:0071978">
    <property type="term" value="P:bacterial-type flagellum-dependent swarming motility"/>
    <property type="evidence" value="ECO:0007669"/>
    <property type="project" value="InterPro"/>
</dbReference>
<evidence type="ECO:0000256" key="7">
    <source>
        <dbReference type="ARBA" id="ARBA00022989"/>
    </source>
</evidence>
<evidence type="ECO:0000256" key="9">
    <source>
        <dbReference type="SAM" id="Phobius"/>
    </source>
</evidence>
<sequence length="271" mass="29503">MNVATLIGIIFGMAVLGFATWFSTASAWVFLNGPGLAIVLGGTAAATFICYPMREVARVFQIFLIALGREELPIGEYIGALHNLADAASRGGTMRLEKKLPGIENEFMKDAVQMLVDGYPREELREILDTRIHQTYEQEMSAAGIYRTMARLAPAFGIIGTLIGLIGMMQAMGSNLREIGPAMATALTTTLYGILLANMVFLPIAVKVEKRIEERAILMSVIRDGMLFIKDRTPALIVLDKLKAYLPPRRWGSISVSRKAAPARPASGGRA</sequence>
<reference evidence="11 12" key="1">
    <citation type="submission" date="2020-03" db="EMBL/GenBank/DDBJ databases">
        <title>Genomic Encyclopedia of Type Strains, Phase IV (KMG-IV): sequencing the most valuable type-strain genomes for metagenomic binning, comparative biology and taxonomic classification.</title>
        <authorList>
            <person name="Goeker M."/>
        </authorList>
    </citation>
    <scope>NUCLEOTIDE SEQUENCE [LARGE SCALE GENOMIC DNA]</scope>
    <source>
        <strain evidence="11 12">DSM 24233</strain>
    </source>
</reference>
<gene>
    <name evidence="11" type="ORF">GGQ74_001496</name>
</gene>
<evidence type="ECO:0000259" key="10">
    <source>
        <dbReference type="Pfam" id="PF01618"/>
    </source>
</evidence>
<keyword evidence="5 9" id="KW-0812">Transmembrane</keyword>
<evidence type="ECO:0000256" key="1">
    <source>
        <dbReference type="ARBA" id="ARBA00004651"/>
    </source>
</evidence>
<feature type="transmembrane region" description="Helical" evidence="9">
    <location>
        <begin position="36"/>
        <end position="53"/>
    </location>
</feature>
<keyword evidence="6" id="KW-0283">Flagellar rotation</keyword>
<comment type="caution">
    <text evidence="11">The sequence shown here is derived from an EMBL/GenBank/DDBJ whole genome shotgun (WGS) entry which is preliminary data.</text>
</comment>
<protein>
    <submittedName>
        <fullName evidence="11">Chemotaxis protein MotA</fullName>
    </submittedName>
</protein>
<dbReference type="Pfam" id="PF01618">
    <property type="entry name" value="MotA_ExbB"/>
    <property type="match status" value="1"/>
</dbReference>
<keyword evidence="3" id="KW-0813">Transport</keyword>
<dbReference type="InterPro" id="IPR000540">
    <property type="entry name" value="Flag_MotA_CS"/>
</dbReference>
<keyword evidence="4" id="KW-1003">Cell membrane</keyword>
<keyword evidence="12" id="KW-1185">Reference proteome</keyword>
<keyword evidence="7 9" id="KW-1133">Transmembrane helix</keyword>
<evidence type="ECO:0000256" key="5">
    <source>
        <dbReference type="ARBA" id="ARBA00022692"/>
    </source>
</evidence>
<evidence type="ECO:0000313" key="12">
    <source>
        <dbReference type="Proteomes" id="UP000580856"/>
    </source>
</evidence>
<dbReference type="GO" id="GO:0005886">
    <property type="term" value="C:plasma membrane"/>
    <property type="evidence" value="ECO:0007669"/>
    <property type="project" value="UniProtKB-SubCell"/>
</dbReference>
<name>A0A846QGC5_9BACT</name>
<dbReference type="GO" id="GO:0006935">
    <property type="term" value="P:chemotaxis"/>
    <property type="evidence" value="ECO:0007669"/>
    <property type="project" value="InterPro"/>
</dbReference>
<dbReference type="InterPro" id="IPR002898">
    <property type="entry name" value="MotA_ExbB_proton_chnl"/>
</dbReference>
<proteinExistence type="inferred from homology"/>
<feature type="transmembrane region" description="Helical" evidence="9">
    <location>
        <begin position="7"/>
        <end position="30"/>
    </location>
</feature>
<feature type="transmembrane region" description="Helical" evidence="9">
    <location>
        <begin position="152"/>
        <end position="172"/>
    </location>
</feature>
<dbReference type="PROSITE" id="PS01307">
    <property type="entry name" value="MOTA"/>
    <property type="match status" value="1"/>
</dbReference>
<evidence type="ECO:0000256" key="8">
    <source>
        <dbReference type="ARBA" id="ARBA00023136"/>
    </source>
</evidence>
<keyword evidence="8 9" id="KW-0472">Membrane</keyword>
<dbReference type="Proteomes" id="UP000580856">
    <property type="component" value="Unassembled WGS sequence"/>
</dbReference>
<dbReference type="PANTHER" id="PTHR30433:SF2">
    <property type="entry name" value="MOTILITY PROTEIN A"/>
    <property type="match status" value="1"/>
</dbReference>
<feature type="domain" description="MotA/TolQ/ExbB proton channel" evidence="10">
    <location>
        <begin position="103"/>
        <end position="216"/>
    </location>
</feature>